<dbReference type="EMBL" id="GBRH01171981">
    <property type="protein sequence ID" value="JAE25915.1"/>
    <property type="molecule type" value="Transcribed_RNA"/>
</dbReference>
<reference evidence="1" key="1">
    <citation type="submission" date="2014-09" db="EMBL/GenBank/DDBJ databases">
        <authorList>
            <person name="Magalhaes I.L.F."/>
            <person name="Oliveira U."/>
            <person name="Santos F.R."/>
            <person name="Vidigal T.H.D.A."/>
            <person name="Brescovit A.D."/>
            <person name="Santos A.J."/>
        </authorList>
    </citation>
    <scope>NUCLEOTIDE SEQUENCE</scope>
    <source>
        <tissue evidence="1">Shoot tissue taken approximately 20 cm above the soil surface</tissue>
    </source>
</reference>
<evidence type="ECO:0000313" key="1">
    <source>
        <dbReference type="EMBL" id="JAE25915.1"/>
    </source>
</evidence>
<name>A0A0A9GLB3_ARUDO</name>
<sequence length="24" mass="2744">MKGSLCIINKRETIRLNSNIITLI</sequence>
<proteinExistence type="predicted"/>
<dbReference type="AlphaFoldDB" id="A0A0A9GLB3"/>
<accession>A0A0A9GLB3</accession>
<reference evidence="1" key="2">
    <citation type="journal article" date="2015" name="Data Brief">
        <title>Shoot transcriptome of the giant reed, Arundo donax.</title>
        <authorList>
            <person name="Barrero R.A."/>
            <person name="Guerrero F.D."/>
            <person name="Moolhuijzen P."/>
            <person name="Goolsby J.A."/>
            <person name="Tidwell J."/>
            <person name="Bellgard S.E."/>
            <person name="Bellgard M.I."/>
        </authorList>
    </citation>
    <scope>NUCLEOTIDE SEQUENCE</scope>
    <source>
        <tissue evidence="1">Shoot tissue taken approximately 20 cm above the soil surface</tissue>
    </source>
</reference>
<organism evidence="1">
    <name type="scientific">Arundo donax</name>
    <name type="common">Giant reed</name>
    <name type="synonym">Donax arundinaceus</name>
    <dbReference type="NCBI Taxonomy" id="35708"/>
    <lineage>
        <taxon>Eukaryota</taxon>
        <taxon>Viridiplantae</taxon>
        <taxon>Streptophyta</taxon>
        <taxon>Embryophyta</taxon>
        <taxon>Tracheophyta</taxon>
        <taxon>Spermatophyta</taxon>
        <taxon>Magnoliopsida</taxon>
        <taxon>Liliopsida</taxon>
        <taxon>Poales</taxon>
        <taxon>Poaceae</taxon>
        <taxon>PACMAD clade</taxon>
        <taxon>Arundinoideae</taxon>
        <taxon>Arundineae</taxon>
        <taxon>Arundo</taxon>
    </lineage>
</organism>
<protein>
    <submittedName>
        <fullName evidence="1">Uncharacterized protein</fullName>
    </submittedName>
</protein>